<sequence>MYLTKMVINARRRGARLLMASPQALHAAVMAGFADGRPTDDGRVLWRLDVYSAHRVVLYAVSPDTPDFTHIAEQAGWPTTEAWETRCYDPLLESLRSGQHWQFRLTANPVRSGLRAGWSDTKPLGHVTVKQQEYWLIQRSQKAGFRLVPSTHAGDHADVDLAVVDRSIRRFRRKGGQVTIATATFEGHLEVIDPEALRWALTRGIGRAKSYGCGLLTLAHPRDNRP</sequence>
<evidence type="ECO:0000313" key="3">
    <source>
        <dbReference type="EMBL" id="PIB80643.1"/>
    </source>
</evidence>
<comment type="caution">
    <text evidence="2">The sequence shown here is derived from an EMBL/GenBank/DDBJ whole genome shotgun (WGS) entry which is preliminary data.</text>
</comment>
<dbReference type="Gene3D" id="3.30.70.1200">
    <property type="entry name" value="Crispr-associated protein, domain 1"/>
    <property type="match status" value="1"/>
</dbReference>
<keyword evidence="1" id="KW-0732">Signal</keyword>
<dbReference type="STRING" id="28045.AWB95_05150"/>
<dbReference type="AlphaFoldDB" id="A0A1X1RV52"/>
<dbReference type="EMBL" id="PDKV01000002">
    <property type="protein sequence ID" value="PIB80643.1"/>
    <property type="molecule type" value="Genomic_DNA"/>
</dbReference>
<evidence type="ECO:0000313" key="2">
    <source>
        <dbReference type="EMBL" id="ORV18170.1"/>
    </source>
</evidence>
<accession>A0A1X1RV52</accession>
<reference evidence="3 5" key="2">
    <citation type="journal article" date="2017" name="Infect. Genet. Evol.">
        <title>The new phylogeny of the genus Mycobacterium: The old and the news.</title>
        <authorList>
            <person name="Tortoli E."/>
            <person name="Fedrizzi T."/>
            <person name="Meehan C.J."/>
            <person name="Trovato A."/>
            <person name="Grottola A."/>
            <person name="Giacobazzi E."/>
            <person name="Serpini G.F."/>
            <person name="Tagliazucchi S."/>
            <person name="Fabio A."/>
            <person name="Bettua C."/>
            <person name="Bertorelli R."/>
            <person name="Frascaro F."/>
            <person name="De Sanctis V."/>
            <person name="Pecorari M."/>
            <person name="Jousson O."/>
            <person name="Segata N."/>
            <person name="Cirillo D.M."/>
        </authorList>
    </citation>
    <scope>NUCLEOTIDE SEQUENCE [LARGE SCALE GENOMIC DNA]</scope>
    <source>
        <strain evidence="3 5">NCTC 12882</strain>
    </source>
</reference>
<dbReference type="Proteomes" id="UP000230971">
    <property type="component" value="Unassembled WGS sequence"/>
</dbReference>
<feature type="signal peptide" evidence="1">
    <location>
        <begin position="1"/>
        <end position="27"/>
    </location>
</feature>
<gene>
    <name evidence="3" type="primary">cas6e</name>
    <name evidence="2" type="ORF">AWB95_05150</name>
    <name evidence="3" type="ORF">CQY23_03725</name>
</gene>
<dbReference type="SUPFAM" id="SSF117987">
    <property type="entry name" value="CRISPR-associated protein"/>
    <property type="match status" value="2"/>
</dbReference>
<dbReference type="Pfam" id="PF08798">
    <property type="entry name" value="CRISPR_assoc"/>
    <property type="match status" value="1"/>
</dbReference>
<dbReference type="NCBIfam" id="TIGR01907">
    <property type="entry name" value="casE_Cse3"/>
    <property type="match status" value="1"/>
</dbReference>
<dbReference type="CDD" id="cd09727">
    <property type="entry name" value="Cas6_I-E"/>
    <property type="match status" value="1"/>
</dbReference>
<organism evidence="2 4">
    <name type="scientific">Mycobacterium celatum</name>
    <dbReference type="NCBI Taxonomy" id="28045"/>
    <lineage>
        <taxon>Bacteria</taxon>
        <taxon>Bacillati</taxon>
        <taxon>Actinomycetota</taxon>
        <taxon>Actinomycetes</taxon>
        <taxon>Mycobacteriales</taxon>
        <taxon>Mycobacteriaceae</taxon>
        <taxon>Mycobacterium</taxon>
    </lineage>
</organism>
<dbReference type="SMART" id="SM01101">
    <property type="entry name" value="CRISPR_assoc"/>
    <property type="match status" value="1"/>
</dbReference>
<keyword evidence="4" id="KW-1185">Reference proteome</keyword>
<dbReference type="EMBL" id="LQOM01000016">
    <property type="protein sequence ID" value="ORV18170.1"/>
    <property type="molecule type" value="Genomic_DNA"/>
</dbReference>
<dbReference type="Gene3D" id="3.30.70.1210">
    <property type="entry name" value="Crispr-associated protein, domain 2"/>
    <property type="match status" value="1"/>
</dbReference>
<dbReference type="InterPro" id="IPR010179">
    <property type="entry name" value="CRISPR-assoc_prot_Cse3"/>
</dbReference>
<evidence type="ECO:0000313" key="4">
    <source>
        <dbReference type="Proteomes" id="UP000193907"/>
    </source>
</evidence>
<reference evidence="2 4" key="1">
    <citation type="submission" date="2016-01" db="EMBL/GenBank/DDBJ databases">
        <title>The new phylogeny of the genus Mycobacterium.</title>
        <authorList>
            <person name="Tarcisio F."/>
            <person name="Conor M."/>
            <person name="Antonella G."/>
            <person name="Elisabetta G."/>
            <person name="Giulia F.S."/>
            <person name="Sara T."/>
            <person name="Anna F."/>
            <person name="Clotilde B."/>
            <person name="Roberto B."/>
            <person name="Veronica D.S."/>
            <person name="Fabio R."/>
            <person name="Monica P."/>
            <person name="Olivier J."/>
            <person name="Enrico T."/>
            <person name="Nicola S."/>
        </authorList>
    </citation>
    <scope>NUCLEOTIDE SEQUENCE [LARGE SCALE GENOMIC DNA]</scope>
    <source>
        <strain evidence="2 4">DSM 44243</strain>
    </source>
</reference>
<feature type="chain" id="PRO_5014277504" evidence="1">
    <location>
        <begin position="28"/>
        <end position="226"/>
    </location>
</feature>
<dbReference type="Proteomes" id="UP000193907">
    <property type="component" value="Unassembled WGS sequence"/>
</dbReference>
<dbReference type="RefSeq" id="WP_062538251.1">
    <property type="nucleotide sequence ID" value="NZ_BBUN01000010.1"/>
</dbReference>
<name>A0A1X1RV52_MYCCE</name>
<evidence type="ECO:0000256" key="1">
    <source>
        <dbReference type="SAM" id="SignalP"/>
    </source>
</evidence>
<proteinExistence type="predicted"/>
<protein>
    <submittedName>
        <fullName evidence="2">Type I-E CRISPR-associated protein Cas6/Cse3/CasE</fullName>
    </submittedName>
</protein>
<evidence type="ECO:0000313" key="5">
    <source>
        <dbReference type="Proteomes" id="UP000230971"/>
    </source>
</evidence>
<dbReference type="OrthoDB" id="9795689at2"/>